<gene>
    <name evidence="7" type="ORF">E7811_07660</name>
</gene>
<evidence type="ECO:0000313" key="7">
    <source>
        <dbReference type="EMBL" id="THD85559.1"/>
    </source>
</evidence>
<keyword evidence="5 6" id="KW-0472">Membrane</keyword>
<dbReference type="SUPFAM" id="SSF109755">
    <property type="entry name" value="PhoU-like"/>
    <property type="match status" value="1"/>
</dbReference>
<feature type="transmembrane region" description="Helical" evidence="6">
    <location>
        <begin position="51"/>
        <end position="81"/>
    </location>
</feature>
<dbReference type="GO" id="GO:0005436">
    <property type="term" value="F:sodium:phosphate symporter activity"/>
    <property type="evidence" value="ECO:0007669"/>
    <property type="project" value="InterPro"/>
</dbReference>
<evidence type="ECO:0000256" key="3">
    <source>
        <dbReference type="ARBA" id="ARBA00022692"/>
    </source>
</evidence>
<reference evidence="7 8" key="1">
    <citation type="submission" date="2019-04" db="EMBL/GenBank/DDBJ databases">
        <title>Draft genome sequence of Gemmobacter aestuarii sp. nov.</title>
        <authorList>
            <person name="Hameed A."/>
            <person name="Lin S.-Y."/>
            <person name="Shahina M."/>
            <person name="Lai W.-A."/>
            <person name="Young C.-C."/>
        </authorList>
    </citation>
    <scope>NUCLEOTIDE SEQUENCE [LARGE SCALE GENOMIC DNA]</scope>
    <source>
        <strain evidence="7 8">CC-PW-75</strain>
    </source>
</reference>
<keyword evidence="3 6" id="KW-0812">Transmembrane</keyword>
<dbReference type="PANTHER" id="PTHR10010">
    <property type="entry name" value="SOLUTE CARRIER FAMILY 34 SODIUM PHOSPHATE , MEMBER 2-RELATED"/>
    <property type="match status" value="1"/>
</dbReference>
<dbReference type="InterPro" id="IPR003841">
    <property type="entry name" value="Na/Pi_transpt"/>
</dbReference>
<feature type="transmembrane region" description="Helical" evidence="6">
    <location>
        <begin position="180"/>
        <end position="203"/>
    </location>
</feature>
<dbReference type="PANTHER" id="PTHR10010:SF46">
    <property type="entry name" value="SODIUM-DEPENDENT PHOSPHATE TRANSPORT PROTEIN 2B"/>
    <property type="match status" value="1"/>
</dbReference>
<evidence type="ECO:0000256" key="2">
    <source>
        <dbReference type="ARBA" id="ARBA00022475"/>
    </source>
</evidence>
<sequence>MEGTGLIGFLGGIGLFLFGMEVMTAALRELAAERMRRWLARFTETPIRGTLTGAVTTAIVQSSTAVSVMTIGFAGAGLISFSQALSVLYGANIGTTATGWIVAMVGIKLKLGTVALPVLFVASLVGIFGRAGVDRWARFLAGLSLLFIGLDVMQASTAGIQGWITPDRLPGDSWLGRLGLIGIGLVLTMVLQSSSAAMALGLVLLGSGAISLPQAAAMVIGMNLGTTATGLMASFGGSRPMRMTAYANSLFNLGTAIVAFPLLGLMPMVLATVGDEQTALVMFHTGFNLLGAAIFLPVTAQFAALVERMVPERRSTLSAPLDRALIGDEGAALDAAAAVSAGIVQEIAQALGRAVDVPPDLRPLSALPARVEPALVDFTRWMADLRVAPDHGAARDRFVALMHLTDHMTRLMNRAEERPRIAALVDDPVLRRPARALFAAMHRAEPADRMVRLNRLIDARAARYRRSTLLREHAGLLDVPQMLHLTDAMRWLERVSDHAERIAHYREQAQNGLK</sequence>
<feature type="transmembrane region" description="Helical" evidence="6">
    <location>
        <begin position="215"/>
        <end position="238"/>
    </location>
</feature>
<keyword evidence="8" id="KW-1185">Reference proteome</keyword>
<evidence type="ECO:0000256" key="5">
    <source>
        <dbReference type="ARBA" id="ARBA00023136"/>
    </source>
</evidence>
<comment type="subcellular location">
    <subcellularLocation>
        <location evidence="1">Cell membrane</location>
        <topology evidence="1">Multi-pass membrane protein</topology>
    </subcellularLocation>
</comment>
<feature type="transmembrane region" description="Helical" evidence="6">
    <location>
        <begin position="250"/>
        <end position="273"/>
    </location>
</feature>
<feature type="transmembrane region" description="Helical" evidence="6">
    <location>
        <begin position="285"/>
        <end position="306"/>
    </location>
</feature>
<protein>
    <submittedName>
        <fullName evidence="7">Na/Pi cotransporter family protein</fullName>
    </submittedName>
</protein>
<feature type="transmembrane region" description="Helical" evidence="6">
    <location>
        <begin position="114"/>
        <end position="133"/>
    </location>
</feature>
<dbReference type="Proteomes" id="UP000309450">
    <property type="component" value="Unassembled WGS sequence"/>
</dbReference>
<dbReference type="GO" id="GO:0044341">
    <property type="term" value="P:sodium-dependent phosphate transport"/>
    <property type="evidence" value="ECO:0007669"/>
    <property type="project" value="InterPro"/>
</dbReference>
<dbReference type="RefSeq" id="WP_136393931.1">
    <property type="nucleotide sequence ID" value="NZ_SSND01000001.1"/>
</dbReference>
<evidence type="ECO:0000256" key="6">
    <source>
        <dbReference type="SAM" id="Phobius"/>
    </source>
</evidence>
<organism evidence="7 8">
    <name type="scientific">Aliigemmobacter aestuarii</name>
    <dbReference type="NCBI Taxonomy" id="1445661"/>
    <lineage>
        <taxon>Bacteria</taxon>
        <taxon>Pseudomonadati</taxon>
        <taxon>Pseudomonadota</taxon>
        <taxon>Alphaproteobacteria</taxon>
        <taxon>Rhodobacterales</taxon>
        <taxon>Paracoccaceae</taxon>
        <taxon>Aliigemmobacter</taxon>
    </lineage>
</organism>
<dbReference type="AlphaFoldDB" id="A0A4S3MSL0"/>
<dbReference type="OrthoDB" id="9763003at2"/>
<dbReference type="GO" id="GO:0005886">
    <property type="term" value="C:plasma membrane"/>
    <property type="evidence" value="ECO:0007669"/>
    <property type="project" value="UniProtKB-SubCell"/>
</dbReference>
<keyword evidence="2" id="KW-1003">Cell membrane</keyword>
<comment type="caution">
    <text evidence="7">The sequence shown here is derived from an EMBL/GenBank/DDBJ whole genome shotgun (WGS) entry which is preliminary data.</text>
</comment>
<dbReference type="NCBIfam" id="NF037997">
    <property type="entry name" value="Na_Pi_symport"/>
    <property type="match status" value="1"/>
</dbReference>
<keyword evidence="4 6" id="KW-1133">Transmembrane helix</keyword>
<dbReference type="EMBL" id="SSND01000001">
    <property type="protein sequence ID" value="THD85559.1"/>
    <property type="molecule type" value="Genomic_DNA"/>
</dbReference>
<feature type="transmembrane region" description="Helical" evidence="6">
    <location>
        <begin position="87"/>
        <end position="107"/>
    </location>
</feature>
<feature type="transmembrane region" description="Helical" evidence="6">
    <location>
        <begin position="6"/>
        <end position="30"/>
    </location>
</feature>
<evidence type="ECO:0000256" key="4">
    <source>
        <dbReference type="ARBA" id="ARBA00022989"/>
    </source>
</evidence>
<evidence type="ECO:0000256" key="1">
    <source>
        <dbReference type="ARBA" id="ARBA00004651"/>
    </source>
</evidence>
<proteinExistence type="predicted"/>
<name>A0A4S3MSL0_9RHOB</name>
<dbReference type="Pfam" id="PF02690">
    <property type="entry name" value="Na_Pi_cotrans"/>
    <property type="match status" value="2"/>
</dbReference>
<evidence type="ECO:0000313" key="8">
    <source>
        <dbReference type="Proteomes" id="UP000309450"/>
    </source>
</evidence>
<accession>A0A4S3MSL0</accession>